<keyword evidence="2" id="KW-1185">Reference proteome</keyword>
<accession>A0A5E4WL12</accession>
<organism evidence="1 2">
    <name type="scientific">Pandoraea aquatica</name>
    <dbReference type="NCBI Taxonomy" id="2508290"/>
    <lineage>
        <taxon>Bacteria</taxon>
        <taxon>Pseudomonadati</taxon>
        <taxon>Pseudomonadota</taxon>
        <taxon>Betaproteobacteria</taxon>
        <taxon>Burkholderiales</taxon>
        <taxon>Burkholderiaceae</taxon>
        <taxon>Pandoraea</taxon>
    </lineage>
</organism>
<dbReference type="RefSeq" id="WP_150576809.1">
    <property type="nucleotide sequence ID" value="NZ_CABPSN010000004.1"/>
</dbReference>
<dbReference type="NCBIfam" id="TIGR02608">
    <property type="entry name" value="delta_60_rpt"/>
    <property type="match status" value="5"/>
</dbReference>
<proteinExistence type="predicted"/>
<gene>
    <name evidence="1" type="ORF">PAQ31011_03326</name>
</gene>
<protein>
    <recommendedName>
        <fullName evidence="3">Delta-60 repeat domain-containing protein</fullName>
    </recommendedName>
</protein>
<evidence type="ECO:0000313" key="2">
    <source>
        <dbReference type="Proteomes" id="UP000366819"/>
    </source>
</evidence>
<evidence type="ECO:0000313" key="1">
    <source>
        <dbReference type="EMBL" id="VVE24300.1"/>
    </source>
</evidence>
<reference evidence="1 2" key="1">
    <citation type="submission" date="2019-08" db="EMBL/GenBank/DDBJ databases">
        <authorList>
            <person name="Peeters C."/>
        </authorList>
    </citation>
    <scope>NUCLEOTIDE SEQUENCE [LARGE SCALE GENOMIC DNA]</scope>
    <source>
        <strain evidence="1 2">LMG 31011</strain>
    </source>
</reference>
<dbReference type="OrthoDB" id="6876366at2"/>
<dbReference type="InterPro" id="IPR013431">
    <property type="entry name" value="Delta_60_rpt"/>
</dbReference>
<dbReference type="Pfam" id="PF17164">
    <property type="entry name" value="DUF5122"/>
    <property type="match status" value="3"/>
</dbReference>
<dbReference type="Gene3D" id="2.80.10.50">
    <property type="match status" value="3"/>
</dbReference>
<dbReference type="Proteomes" id="UP000366819">
    <property type="component" value="Unassembled WGS sequence"/>
</dbReference>
<evidence type="ECO:0008006" key="3">
    <source>
        <dbReference type="Google" id="ProtNLM"/>
    </source>
</evidence>
<dbReference type="EMBL" id="CABPSN010000004">
    <property type="protein sequence ID" value="VVE24300.1"/>
    <property type="molecule type" value="Genomic_DNA"/>
</dbReference>
<dbReference type="AlphaFoldDB" id="A0A5E4WL12"/>
<sequence>MSQALRSGDFDLTFGQGGHVETTLVTPGMMLLPDQKILIFSTLQDGVGMKVTRLLANGRPDPAFGENGVDVRLPHPFIGRMASFVPMRQSDNKIVVASTLTISSDISWGLVLRLHPDGRLDDTFGNAGVTVVDVPKGLGDSIRGAMMLPDDKIALVMECVIAPNNVIEVLVRLAADGTFDYTFGEGGFAYTIADGANFPRSSLLPDGKIVLAGSASYPDPVKLQAVVAQFLPDGQPDPSFGSEGYAYLDYQEAFPDFSFWQAAAFAVQPDGRIMLVGTCSDLPAGQFGDSLTWYTRLLPDGTSDASFNGGELVFSRAEGVEWFLGSMVVAGDGKVVAAGYTTGKSKAVLERLEPNGAADPTFGDGGVVIAELPSPDGIWVPSTLLAQADGKLLMLAHTFIYPTPMRLSRVLT</sequence>
<name>A0A5E4WL12_9BURK</name>